<dbReference type="Proteomes" id="UP000321328">
    <property type="component" value="Unassembled WGS sequence"/>
</dbReference>
<dbReference type="SUPFAM" id="SSF51182">
    <property type="entry name" value="RmlC-like cupins"/>
    <property type="match status" value="1"/>
</dbReference>
<dbReference type="SMART" id="SM00530">
    <property type="entry name" value="HTH_XRE"/>
    <property type="match status" value="1"/>
</dbReference>
<dbReference type="CDD" id="cd02209">
    <property type="entry name" value="cupin_XRE_C"/>
    <property type="match status" value="1"/>
</dbReference>
<organism evidence="3 4">
    <name type="scientific">Pseudonocardia asaccharolytica DSM 44247 = NBRC 16224</name>
    <dbReference type="NCBI Taxonomy" id="1123024"/>
    <lineage>
        <taxon>Bacteria</taxon>
        <taxon>Bacillati</taxon>
        <taxon>Actinomycetota</taxon>
        <taxon>Actinomycetes</taxon>
        <taxon>Pseudonocardiales</taxon>
        <taxon>Pseudonocardiaceae</taxon>
        <taxon>Pseudonocardia</taxon>
    </lineage>
</organism>
<proteinExistence type="predicted"/>
<dbReference type="GO" id="GO:0005829">
    <property type="term" value="C:cytosol"/>
    <property type="evidence" value="ECO:0007669"/>
    <property type="project" value="TreeGrafter"/>
</dbReference>
<evidence type="ECO:0000313" key="4">
    <source>
        <dbReference type="Proteomes" id="UP000321328"/>
    </source>
</evidence>
<dbReference type="CDD" id="cd00093">
    <property type="entry name" value="HTH_XRE"/>
    <property type="match status" value="1"/>
</dbReference>
<comment type="caution">
    <text evidence="3">The sequence shown here is derived from an EMBL/GenBank/DDBJ whole genome shotgun (WGS) entry which is preliminary data.</text>
</comment>
<gene>
    <name evidence="3" type="ORF">PA7_11110</name>
</gene>
<dbReference type="Gene3D" id="2.60.120.10">
    <property type="entry name" value="Jelly Rolls"/>
    <property type="match status" value="1"/>
</dbReference>
<dbReference type="EMBL" id="BJVI01000007">
    <property type="protein sequence ID" value="GEL17274.1"/>
    <property type="molecule type" value="Genomic_DNA"/>
</dbReference>
<reference evidence="3 4" key="1">
    <citation type="submission" date="2019-07" db="EMBL/GenBank/DDBJ databases">
        <title>Whole genome shotgun sequence of Pseudonocardia asaccharolytica NBRC 16224.</title>
        <authorList>
            <person name="Hosoyama A."/>
            <person name="Uohara A."/>
            <person name="Ohji S."/>
            <person name="Ichikawa N."/>
        </authorList>
    </citation>
    <scope>NUCLEOTIDE SEQUENCE [LARGE SCALE GENOMIC DNA]</scope>
    <source>
        <strain evidence="3 4">NBRC 16224</strain>
    </source>
</reference>
<evidence type="ECO:0000259" key="2">
    <source>
        <dbReference type="PROSITE" id="PS50943"/>
    </source>
</evidence>
<keyword evidence="1 3" id="KW-0238">DNA-binding</keyword>
<dbReference type="InterPro" id="IPR010982">
    <property type="entry name" value="Lambda_DNA-bd_dom_sf"/>
</dbReference>
<evidence type="ECO:0000256" key="1">
    <source>
        <dbReference type="ARBA" id="ARBA00023125"/>
    </source>
</evidence>
<dbReference type="GO" id="GO:0003677">
    <property type="term" value="F:DNA binding"/>
    <property type="evidence" value="ECO:0007669"/>
    <property type="project" value="UniProtKB-KW"/>
</dbReference>
<sequence length="199" mass="21539">MLDKDRAVRHGAAVNGSAMVGRNVRRIRHERRLSLGGLAQAAGLAKQTLANLENGTGNPTIETLFAVARALDVGVTWLLTEWGTPVYVQRRRGRMDPERHRRVRTLDQTYGSGQVTTFVMELVDGRPEVLPALPTGALLHVFVVAGSVVAGPVGQETTVAEGDFIRFPGDLPHLFRCTSGRAVLHVVTTVPQVQQFASG</sequence>
<dbReference type="InterPro" id="IPR014710">
    <property type="entry name" value="RmlC-like_jellyroll"/>
</dbReference>
<dbReference type="GO" id="GO:0003700">
    <property type="term" value="F:DNA-binding transcription factor activity"/>
    <property type="evidence" value="ECO:0007669"/>
    <property type="project" value="TreeGrafter"/>
</dbReference>
<dbReference type="PANTHER" id="PTHR46797">
    <property type="entry name" value="HTH-TYPE TRANSCRIPTIONAL REGULATOR"/>
    <property type="match status" value="1"/>
</dbReference>
<dbReference type="PROSITE" id="PS50943">
    <property type="entry name" value="HTH_CROC1"/>
    <property type="match status" value="1"/>
</dbReference>
<protein>
    <submittedName>
        <fullName evidence="3">Putative DNA-binding protein</fullName>
    </submittedName>
</protein>
<dbReference type="SUPFAM" id="SSF47413">
    <property type="entry name" value="lambda repressor-like DNA-binding domains"/>
    <property type="match status" value="1"/>
</dbReference>
<dbReference type="InterPro" id="IPR050807">
    <property type="entry name" value="TransReg_Diox_bact_type"/>
</dbReference>
<evidence type="ECO:0000313" key="3">
    <source>
        <dbReference type="EMBL" id="GEL17274.1"/>
    </source>
</evidence>
<dbReference type="InterPro" id="IPR001387">
    <property type="entry name" value="Cro/C1-type_HTH"/>
</dbReference>
<name>A0A511D162_9PSEU</name>
<dbReference type="Gene3D" id="1.10.260.40">
    <property type="entry name" value="lambda repressor-like DNA-binding domains"/>
    <property type="match status" value="1"/>
</dbReference>
<feature type="domain" description="HTH cro/C1-type" evidence="2">
    <location>
        <begin position="24"/>
        <end position="78"/>
    </location>
</feature>
<accession>A0A511D162</accession>
<dbReference type="PANTHER" id="PTHR46797:SF1">
    <property type="entry name" value="METHYLPHOSPHONATE SYNTHASE"/>
    <property type="match status" value="1"/>
</dbReference>
<keyword evidence="4" id="KW-1185">Reference proteome</keyword>
<dbReference type="AlphaFoldDB" id="A0A511D162"/>
<dbReference type="InterPro" id="IPR011051">
    <property type="entry name" value="RmlC_Cupin_sf"/>
</dbReference>
<dbReference type="STRING" id="1123024.GCA_000423625_00345"/>
<dbReference type="Pfam" id="PF01381">
    <property type="entry name" value="HTH_3"/>
    <property type="match status" value="1"/>
</dbReference>